<evidence type="ECO:0000259" key="1">
    <source>
        <dbReference type="SMART" id="SM00047"/>
    </source>
</evidence>
<dbReference type="SMART" id="SM00047">
    <property type="entry name" value="LYZ2"/>
    <property type="match status" value="1"/>
</dbReference>
<dbReference type="Pfam" id="PF01832">
    <property type="entry name" value="Glucosaminidase"/>
    <property type="match status" value="1"/>
</dbReference>
<evidence type="ECO:0000313" key="2">
    <source>
        <dbReference type="EMBL" id="KKN25505.1"/>
    </source>
</evidence>
<dbReference type="PANTHER" id="PTHR40572">
    <property type="entry name" value="PROTEIN BAX"/>
    <property type="match status" value="1"/>
</dbReference>
<comment type="caution">
    <text evidence="2">The sequence shown here is derived from an EMBL/GenBank/DDBJ whole genome shotgun (WGS) entry which is preliminary data.</text>
</comment>
<sequence>MLPPMRTLMLIVPLIAFALGGALYVPSERSAGDYSGSEAALSSLPKLPAWAREDLPDFSGYQDATEKKVAFFSFLYPRIVLANSRILIERDYLDSLASKTTLSKQEHAWLAAQSKRLRVEDEPGSPAQFALLKKRLDIIPPSLILAQAANESAWGTSRFAIRGNNLFGQWCFSKGCGLVPKSRVEGASHEVASFASPYHSVRAYIQNLNRHTSYQGLRDTRFEDRKASDPLSGLALARGLASYSERGQEYVNDIRSMIRYNNLGYYDTQFRTILSDRSPSHLKSLASAKAEQVLLPAQKTDASAEG</sequence>
<dbReference type="AlphaFoldDB" id="A0A0F9P127"/>
<name>A0A0F9P127_9ZZZZ</name>
<dbReference type="InterPro" id="IPR002901">
    <property type="entry name" value="MGlyc_endo_b_GlcNAc-like_dom"/>
</dbReference>
<dbReference type="EMBL" id="LAZR01002797">
    <property type="protein sequence ID" value="KKN25505.1"/>
    <property type="molecule type" value="Genomic_DNA"/>
</dbReference>
<dbReference type="InterPro" id="IPR053195">
    <property type="entry name" value="Bax-like"/>
</dbReference>
<reference evidence="2" key="1">
    <citation type="journal article" date="2015" name="Nature">
        <title>Complex archaea that bridge the gap between prokaryotes and eukaryotes.</title>
        <authorList>
            <person name="Spang A."/>
            <person name="Saw J.H."/>
            <person name="Jorgensen S.L."/>
            <person name="Zaremba-Niedzwiedzka K."/>
            <person name="Martijn J."/>
            <person name="Lind A.E."/>
            <person name="van Eijk R."/>
            <person name="Schleper C."/>
            <person name="Guy L."/>
            <person name="Ettema T.J."/>
        </authorList>
    </citation>
    <scope>NUCLEOTIDE SEQUENCE</scope>
</reference>
<gene>
    <name evidence="2" type="ORF">LCGC14_0884140</name>
</gene>
<dbReference type="GO" id="GO:0004040">
    <property type="term" value="F:amidase activity"/>
    <property type="evidence" value="ECO:0007669"/>
    <property type="project" value="InterPro"/>
</dbReference>
<dbReference type="Gene3D" id="1.10.530.10">
    <property type="match status" value="1"/>
</dbReference>
<proteinExistence type="predicted"/>
<accession>A0A0F9P127</accession>
<protein>
    <recommendedName>
        <fullName evidence="1">Mannosyl-glycoprotein endo-beta-N-acetylglucosamidase-like domain-containing protein</fullName>
    </recommendedName>
</protein>
<organism evidence="2">
    <name type="scientific">marine sediment metagenome</name>
    <dbReference type="NCBI Taxonomy" id="412755"/>
    <lineage>
        <taxon>unclassified sequences</taxon>
        <taxon>metagenomes</taxon>
        <taxon>ecological metagenomes</taxon>
    </lineage>
</organism>
<feature type="domain" description="Mannosyl-glycoprotein endo-beta-N-acetylglucosamidase-like" evidence="1">
    <location>
        <begin position="119"/>
        <end position="251"/>
    </location>
</feature>
<dbReference type="PANTHER" id="PTHR40572:SF1">
    <property type="entry name" value="PROTEIN BAX"/>
    <property type="match status" value="1"/>
</dbReference>